<dbReference type="EMBL" id="JAPUUL010003489">
    <property type="protein sequence ID" value="KAJ8122742.1"/>
    <property type="molecule type" value="Genomic_DNA"/>
</dbReference>
<protein>
    <submittedName>
        <fullName evidence="1">Uncharacterized protein</fullName>
    </submittedName>
</protein>
<evidence type="ECO:0000313" key="1">
    <source>
        <dbReference type="EMBL" id="KAJ8122742.1"/>
    </source>
</evidence>
<accession>A0ACC2J5Y6</accession>
<keyword evidence="2" id="KW-1185">Reference proteome</keyword>
<sequence length="68" mass="7178">MPPCPKPSLEIESRTTPPVLGLKIPSAVPADDMIAEVIRDLFGGVNTPPKRVPTALAFAAFPPPAQVF</sequence>
<reference evidence="1" key="1">
    <citation type="submission" date="2022-12" db="EMBL/GenBank/DDBJ databases">
        <title>Genome Sequence of Lasiodiplodia mahajangana.</title>
        <authorList>
            <person name="Buettner E."/>
        </authorList>
    </citation>
    <scope>NUCLEOTIDE SEQUENCE</scope>
    <source>
        <strain evidence="1">VT137</strain>
    </source>
</reference>
<name>A0ACC2J5Y6_9PEZI</name>
<gene>
    <name evidence="1" type="ORF">O1611_g9767</name>
</gene>
<comment type="caution">
    <text evidence="1">The sequence shown here is derived from an EMBL/GenBank/DDBJ whole genome shotgun (WGS) entry which is preliminary data.</text>
</comment>
<proteinExistence type="predicted"/>
<organism evidence="1 2">
    <name type="scientific">Lasiodiplodia mahajangana</name>
    <dbReference type="NCBI Taxonomy" id="1108764"/>
    <lineage>
        <taxon>Eukaryota</taxon>
        <taxon>Fungi</taxon>
        <taxon>Dikarya</taxon>
        <taxon>Ascomycota</taxon>
        <taxon>Pezizomycotina</taxon>
        <taxon>Dothideomycetes</taxon>
        <taxon>Dothideomycetes incertae sedis</taxon>
        <taxon>Botryosphaeriales</taxon>
        <taxon>Botryosphaeriaceae</taxon>
        <taxon>Lasiodiplodia</taxon>
    </lineage>
</organism>
<dbReference type="Proteomes" id="UP001153332">
    <property type="component" value="Unassembled WGS sequence"/>
</dbReference>
<evidence type="ECO:0000313" key="2">
    <source>
        <dbReference type="Proteomes" id="UP001153332"/>
    </source>
</evidence>